<feature type="domain" description="C2H2-type" evidence="9">
    <location>
        <begin position="252"/>
        <end position="274"/>
    </location>
</feature>
<evidence type="ECO:0000256" key="1">
    <source>
        <dbReference type="ARBA" id="ARBA00004123"/>
    </source>
</evidence>
<proteinExistence type="predicted"/>
<evidence type="ECO:0000256" key="8">
    <source>
        <dbReference type="SAM" id="MobiDB-lite"/>
    </source>
</evidence>
<sequence>MLFRSLLDGPDTISIDTTVVSSQEFGSLLEMLYTGRLPLGKHNASRIVAAADSLQMFDVAVGFKKVLTTLVSQKATVLNHPRQTTSQDEANKARSENPEGSASPNKDNSASEKMETTAELQNKCCHDNKQDAEELIFKRACEELSYPLGGPASQLLQHSSQVVELLGNMPSVLELLSQAAQSSLDEQDRQPTRSDATCHRSVKCHAQSAPKNCRVSELFSATGVRFIVTRHGPRKGWHVTSVAAISPTHQYCKAVFAQSIELTRHVRTHTGDRPYVCRECGKGYSQASGLTVHLQTFHSKKAQQENHLRFDFSFKPQDSQGLWNVVCM</sequence>
<reference evidence="10 11" key="1">
    <citation type="submission" date="2021-06" db="EMBL/GenBank/DDBJ databases">
        <authorList>
            <person name="Palmer J.M."/>
        </authorList>
    </citation>
    <scope>NUCLEOTIDE SEQUENCE [LARGE SCALE GENOMIC DNA]</scope>
    <source>
        <strain evidence="10 11">GA_2019</strain>
        <tissue evidence="10">Muscle</tissue>
    </source>
</reference>
<evidence type="ECO:0000256" key="6">
    <source>
        <dbReference type="ARBA" id="ARBA00023242"/>
    </source>
</evidence>
<evidence type="ECO:0000256" key="4">
    <source>
        <dbReference type="ARBA" id="ARBA00022771"/>
    </source>
</evidence>
<dbReference type="Proteomes" id="UP001476798">
    <property type="component" value="Unassembled WGS sequence"/>
</dbReference>
<evidence type="ECO:0000256" key="5">
    <source>
        <dbReference type="ARBA" id="ARBA00022833"/>
    </source>
</evidence>
<dbReference type="PROSITE" id="PS50157">
    <property type="entry name" value="ZINC_FINGER_C2H2_2"/>
    <property type="match status" value="2"/>
</dbReference>
<organism evidence="10 11">
    <name type="scientific">Goodea atripinnis</name>
    <dbReference type="NCBI Taxonomy" id="208336"/>
    <lineage>
        <taxon>Eukaryota</taxon>
        <taxon>Metazoa</taxon>
        <taxon>Chordata</taxon>
        <taxon>Craniata</taxon>
        <taxon>Vertebrata</taxon>
        <taxon>Euteleostomi</taxon>
        <taxon>Actinopterygii</taxon>
        <taxon>Neopterygii</taxon>
        <taxon>Teleostei</taxon>
        <taxon>Neoteleostei</taxon>
        <taxon>Acanthomorphata</taxon>
        <taxon>Ovalentaria</taxon>
        <taxon>Atherinomorphae</taxon>
        <taxon>Cyprinodontiformes</taxon>
        <taxon>Goodeidae</taxon>
        <taxon>Goodea</taxon>
    </lineage>
</organism>
<protein>
    <recommendedName>
        <fullName evidence="9">C2H2-type domain-containing protein</fullName>
    </recommendedName>
</protein>
<keyword evidence="11" id="KW-1185">Reference proteome</keyword>
<feature type="domain" description="C2H2-type" evidence="9">
    <location>
        <begin position="275"/>
        <end position="303"/>
    </location>
</feature>
<keyword evidence="4 7" id="KW-0863">Zinc-finger</keyword>
<evidence type="ECO:0000256" key="2">
    <source>
        <dbReference type="ARBA" id="ARBA00022723"/>
    </source>
</evidence>
<dbReference type="SMART" id="SM00355">
    <property type="entry name" value="ZnF_C2H2"/>
    <property type="match status" value="2"/>
</dbReference>
<dbReference type="Pfam" id="PF00651">
    <property type="entry name" value="BTB"/>
    <property type="match status" value="1"/>
</dbReference>
<name>A0ABV0N495_9TELE</name>
<dbReference type="SUPFAM" id="SSF57667">
    <property type="entry name" value="beta-beta-alpha zinc fingers"/>
    <property type="match status" value="1"/>
</dbReference>
<dbReference type="InterPro" id="IPR000210">
    <property type="entry name" value="BTB/POZ_dom"/>
</dbReference>
<gene>
    <name evidence="10" type="ORF">GOODEAATRI_025581</name>
</gene>
<dbReference type="EMBL" id="JAHRIO010023019">
    <property type="protein sequence ID" value="MEQ2166209.1"/>
    <property type="molecule type" value="Genomic_DNA"/>
</dbReference>
<feature type="compositionally biased region" description="Polar residues" evidence="8">
    <location>
        <begin position="78"/>
        <end position="88"/>
    </location>
</feature>
<evidence type="ECO:0000256" key="3">
    <source>
        <dbReference type="ARBA" id="ARBA00022737"/>
    </source>
</evidence>
<evidence type="ECO:0000313" key="10">
    <source>
        <dbReference type="EMBL" id="MEQ2166209.1"/>
    </source>
</evidence>
<dbReference type="PROSITE" id="PS00028">
    <property type="entry name" value="ZINC_FINGER_C2H2_1"/>
    <property type="match status" value="1"/>
</dbReference>
<keyword evidence="2" id="KW-0479">Metal-binding</keyword>
<evidence type="ECO:0000313" key="11">
    <source>
        <dbReference type="Proteomes" id="UP001476798"/>
    </source>
</evidence>
<dbReference type="Gene3D" id="3.30.710.10">
    <property type="entry name" value="Potassium Channel Kv1.1, Chain A"/>
    <property type="match status" value="1"/>
</dbReference>
<comment type="caution">
    <text evidence="10">The sequence shown here is derived from an EMBL/GenBank/DDBJ whole genome shotgun (WGS) entry which is preliminary data.</text>
</comment>
<evidence type="ECO:0000256" key="7">
    <source>
        <dbReference type="PROSITE-ProRule" id="PRU00042"/>
    </source>
</evidence>
<dbReference type="PANTHER" id="PTHR24394:SF0">
    <property type="entry name" value="ZINC FINGER AND BTB DOMAIN-CONTAINING PROTEIN 40"/>
    <property type="match status" value="1"/>
</dbReference>
<keyword evidence="3" id="KW-0677">Repeat</keyword>
<accession>A0ABV0N495</accession>
<dbReference type="PANTHER" id="PTHR24394">
    <property type="entry name" value="ZINC FINGER PROTEIN"/>
    <property type="match status" value="1"/>
</dbReference>
<feature type="region of interest" description="Disordered" evidence="8">
    <location>
        <begin position="78"/>
        <end position="118"/>
    </location>
</feature>
<evidence type="ECO:0000259" key="9">
    <source>
        <dbReference type="PROSITE" id="PS50157"/>
    </source>
</evidence>
<dbReference type="InterPro" id="IPR011333">
    <property type="entry name" value="SKP1/BTB/POZ_sf"/>
</dbReference>
<dbReference type="Pfam" id="PF00096">
    <property type="entry name" value="zf-C2H2"/>
    <property type="match status" value="1"/>
</dbReference>
<dbReference type="Gene3D" id="3.30.160.60">
    <property type="entry name" value="Classic Zinc Finger"/>
    <property type="match status" value="2"/>
</dbReference>
<keyword evidence="5" id="KW-0862">Zinc</keyword>
<dbReference type="InterPro" id="IPR036236">
    <property type="entry name" value="Znf_C2H2_sf"/>
</dbReference>
<keyword evidence="6" id="KW-0539">Nucleus</keyword>
<feature type="compositionally biased region" description="Polar residues" evidence="8">
    <location>
        <begin position="98"/>
        <end position="108"/>
    </location>
</feature>
<dbReference type="InterPro" id="IPR013087">
    <property type="entry name" value="Znf_C2H2_type"/>
</dbReference>
<comment type="subcellular location">
    <subcellularLocation>
        <location evidence="1">Nucleus</location>
    </subcellularLocation>
</comment>
<dbReference type="SUPFAM" id="SSF54695">
    <property type="entry name" value="POZ domain"/>
    <property type="match status" value="1"/>
</dbReference>